<feature type="transmembrane region" description="Helical" evidence="1">
    <location>
        <begin position="150"/>
        <end position="175"/>
    </location>
</feature>
<gene>
    <name evidence="3" type="ORF">CF394_10225</name>
</gene>
<evidence type="ECO:0000313" key="4">
    <source>
        <dbReference type="Proteomes" id="UP000217065"/>
    </source>
</evidence>
<feature type="domain" description="DUF4126" evidence="2">
    <location>
        <begin position="8"/>
        <end position="179"/>
    </location>
</feature>
<dbReference type="Pfam" id="PF13548">
    <property type="entry name" value="DUF4126"/>
    <property type="match status" value="1"/>
</dbReference>
<keyword evidence="1" id="KW-0472">Membrane</keyword>
<dbReference type="OrthoDB" id="288613at2"/>
<feature type="transmembrane region" description="Helical" evidence="1">
    <location>
        <begin position="45"/>
        <end position="68"/>
    </location>
</feature>
<dbReference type="RefSeq" id="WP_094943447.1">
    <property type="nucleotide sequence ID" value="NZ_NOKQ01000220.1"/>
</dbReference>
<organism evidence="3 4">
    <name type="scientific">Tetzosporium hominis</name>
    <dbReference type="NCBI Taxonomy" id="2020506"/>
    <lineage>
        <taxon>Bacteria</taxon>
        <taxon>Bacillati</taxon>
        <taxon>Bacillota</taxon>
        <taxon>Bacilli</taxon>
        <taxon>Bacillales</taxon>
        <taxon>Caryophanaceae</taxon>
        <taxon>Tetzosporium</taxon>
    </lineage>
</organism>
<protein>
    <recommendedName>
        <fullName evidence="2">DUF4126 domain-containing protein</fullName>
    </recommendedName>
</protein>
<accession>A0A264W1X4</accession>
<comment type="caution">
    <text evidence="3">The sequence shown here is derived from an EMBL/GenBank/DDBJ whole genome shotgun (WGS) entry which is preliminary data.</text>
</comment>
<sequence>MEWFMAGLIGIGLSAAAGFRVFTPLFIASLASYLDWVELSSTFDWMGTVPALIAFGVATLVEVGAYYLPVIDNFLSVLAAPAAAIAGVLLTASFLTDGSPLLTWAIAIIAGGGAATLTNAASGTARVASTATTAGIANPALSVAEDVTAVTVSVLSIFVPILALILVIVVVFFIWRIRRKRRVAV</sequence>
<evidence type="ECO:0000256" key="1">
    <source>
        <dbReference type="SAM" id="Phobius"/>
    </source>
</evidence>
<feature type="transmembrane region" description="Helical" evidence="1">
    <location>
        <begin position="7"/>
        <end position="33"/>
    </location>
</feature>
<name>A0A264W1X4_9BACL</name>
<dbReference type="EMBL" id="NOKQ01000220">
    <property type="protein sequence ID" value="OZS77580.1"/>
    <property type="molecule type" value="Genomic_DNA"/>
</dbReference>
<dbReference type="InterPro" id="IPR025196">
    <property type="entry name" value="DUF4126"/>
</dbReference>
<keyword evidence="4" id="KW-1185">Reference proteome</keyword>
<keyword evidence="1" id="KW-0812">Transmembrane</keyword>
<evidence type="ECO:0000313" key="3">
    <source>
        <dbReference type="EMBL" id="OZS77580.1"/>
    </source>
</evidence>
<keyword evidence="1" id="KW-1133">Transmembrane helix</keyword>
<evidence type="ECO:0000259" key="2">
    <source>
        <dbReference type="Pfam" id="PF13548"/>
    </source>
</evidence>
<dbReference type="AlphaFoldDB" id="A0A264W1X4"/>
<dbReference type="Proteomes" id="UP000217065">
    <property type="component" value="Unassembled WGS sequence"/>
</dbReference>
<feature type="transmembrane region" description="Helical" evidence="1">
    <location>
        <begin position="75"/>
        <end position="95"/>
    </location>
</feature>
<proteinExistence type="predicted"/>
<reference evidence="3 4" key="1">
    <citation type="submission" date="2017-07" db="EMBL/GenBank/DDBJ databases">
        <title>Tetzosporium hominis gen.nov. sp.nov.</title>
        <authorList>
            <person name="Tetz G."/>
            <person name="Tetz V."/>
        </authorList>
    </citation>
    <scope>NUCLEOTIDE SEQUENCE [LARGE SCALE GENOMIC DNA]</scope>
    <source>
        <strain evidence="3 4">VT-49</strain>
    </source>
</reference>